<dbReference type="EMBL" id="BDSP01000140">
    <property type="protein sequence ID" value="GAX19832.1"/>
    <property type="molecule type" value="Genomic_DNA"/>
</dbReference>
<feature type="signal peptide" evidence="2">
    <location>
        <begin position="1"/>
        <end position="28"/>
    </location>
</feature>
<keyword evidence="1" id="KW-0812">Transmembrane</keyword>
<gene>
    <name evidence="3" type="ORF">FisN_11Lh299</name>
</gene>
<keyword evidence="1" id="KW-1133">Transmembrane helix</keyword>
<reference evidence="3 4" key="1">
    <citation type="journal article" date="2015" name="Plant Cell">
        <title>Oil accumulation by the oleaginous diatom Fistulifera solaris as revealed by the genome and transcriptome.</title>
        <authorList>
            <person name="Tanaka T."/>
            <person name="Maeda Y."/>
            <person name="Veluchamy A."/>
            <person name="Tanaka M."/>
            <person name="Abida H."/>
            <person name="Marechal E."/>
            <person name="Bowler C."/>
            <person name="Muto M."/>
            <person name="Sunaga Y."/>
            <person name="Tanaka M."/>
            <person name="Yoshino T."/>
            <person name="Taniguchi T."/>
            <person name="Fukuda Y."/>
            <person name="Nemoto M."/>
            <person name="Matsumoto M."/>
            <person name="Wong P.S."/>
            <person name="Aburatani S."/>
            <person name="Fujibuchi W."/>
        </authorList>
    </citation>
    <scope>NUCLEOTIDE SEQUENCE [LARGE SCALE GENOMIC DNA]</scope>
    <source>
        <strain evidence="3 4">JPCC DA0580</strain>
    </source>
</reference>
<comment type="caution">
    <text evidence="3">The sequence shown here is derived from an EMBL/GenBank/DDBJ whole genome shotgun (WGS) entry which is preliminary data.</text>
</comment>
<evidence type="ECO:0000313" key="3">
    <source>
        <dbReference type="EMBL" id="GAX19832.1"/>
    </source>
</evidence>
<feature type="transmembrane region" description="Helical" evidence="1">
    <location>
        <begin position="390"/>
        <end position="410"/>
    </location>
</feature>
<evidence type="ECO:0000313" key="4">
    <source>
        <dbReference type="Proteomes" id="UP000198406"/>
    </source>
</evidence>
<name>A0A1Z5K112_FISSO</name>
<keyword evidence="4" id="KW-1185">Reference proteome</keyword>
<organism evidence="3 4">
    <name type="scientific">Fistulifera solaris</name>
    <name type="common">Oleaginous diatom</name>
    <dbReference type="NCBI Taxonomy" id="1519565"/>
    <lineage>
        <taxon>Eukaryota</taxon>
        <taxon>Sar</taxon>
        <taxon>Stramenopiles</taxon>
        <taxon>Ochrophyta</taxon>
        <taxon>Bacillariophyta</taxon>
        <taxon>Bacillariophyceae</taxon>
        <taxon>Bacillariophycidae</taxon>
        <taxon>Naviculales</taxon>
        <taxon>Naviculaceae</taxon>
        <taxon>Fistulifera</taxon>
    </lineage>
</organism>
<protein>
    <submittedName>
        <fullName evidence="3">Uncharacterized protein</fullName>
    </submittedName>
</protein>
<dbReference type="Proteomes" id="UP000198406">
    <property type="component" value="Unassembled WGS sequence"/>
</dbReference>
<keyword evidence="2" id="KW-0732">Signal</keyword>
<evidence type="ECO:0000256" key="2">
    <source>
        <dbReference type="SAM" id="SignalP"/>
    </source>
</evidence>
<dbReference type="InParanoid" id="A0A1Z5K112"/>
<accession>A0A1Z5K112</accession>
<keyword evidence="1" id="KW-0472">Membrane</keyword>
<feature type="chain" id="PRO_5012419084" evidence="2">
    <location>
        <begin position="29"/>
        <end position="421"/>
    </location>
</feature>
<dbReference type="AlphaFoldDB" id="A0A1Z5K112"/>
<evidence type="ECO:0000256" key="1">
    <source>
        <dbReference type="SAM" id="Phobius"/>
    </source>
</evidence>
<sequence>MMKKHSHLLLVGWIAWFVSTSPAWQARGDDNIDFEPALTCDNQNVYANQNFVYLLGGTPGETSTGIMDGILPVPVNMPVGPACEMVEEEEEVEEGSSGRGFWFPVRPESRGQIDVTFCTHSTAVLIPIVYTALVGNTTTCEDLYCVAEGMSRHPSTTEAIRTEGSICPDATSYGSVSFSATKDQLYFVYVKVTMATELSDLQATTMVTDFVVPNDVCSNSIALVAQTQTITTDDFANVYTDVVPPNCADINCTGTSEAAAAAAAISRLWTNQWKGVWYTLPPMEGQFWISANYTSLAIDTCSANNENLYISFYRGTDCQHLVHSLTLSFQDPLPCQTNPVIYNDPSKNLYMFVHAVNDPAIEGHMTFLLTPNEGNSRVITCNPGLSPRGITVLVLLPVFVLAIFCLKCFLTKDESESDNKK</sequence>
<proteinExistence type="predicted"/>